<reference evidence="2" key="1">
    <citation type="journal article" date="2019" name="Int. J. Syst. Evol. Microbiol.">
        <title>The Global Catalogue of Microorganisms (GCM) 10K type strain sequencing project: providing services to taxonomists for standard genome sequencing and annotation.</title>
        <authorList>
            <consortium name="The Broad Institute Genomics Platform"/>
            <consortium name="The Broad Institute Genome Sequencing Center for Infectious Disease"/>
            <person name="Wu L."/>
            <person name="Ma J."/>
        </authorList>
    </citation>
    <scope>NUCLEOTIDE SEQUENCE [LARGE SCALE GENOMIC DNA]</scope>
    <source>
        <strain evidence="2">JCM 17986</strain>
    </source>
</reference>
<accession>A0ABP9I016</accession>
<keyword evidence="2" id="KW-1185">Reference proteome</keyword>
<gene>
    <name evidence="1" type="ORF">GCM10023205_62170</name>
</gene>
<dbReference type="EMBL" id="BAABHS010000027">
    <property type="protein sequence ID" value="GAA4983828.1"/>
    <property type="molecule type" value="Genomic_DNA"/>
</dbReference>
<evidence type="ECO:0000313" key="2">
    <source>
        <dbReference type="Proteomes" id="UP001500466"/>
    </source>
</evidence>
<organism evidence="1 2">
    <name type="scientific">Yinghuangia aomiensis</name>
    <dbReference type="NCBI Taxonomy" id="676205"/>
    <lineage>
        <taxon>Bacteria</taxon>
        <taxon>Bacillati</taxon>
        <taxon>Actinomycetota</taxon>
        <taxon>Actinomycetes</taxon>
        <taxon>Kitasatosporales</taxon>
        <taxon>Streptomycetaceae</taxon>
        <taxon>Yinghuangia</taxon>
    </lineage>
</organism>
<proteinExistence type="predicted"/>
<name>A0ABP9I016_9ACTN</name>
<sequence>MRPQPRHLRCGQALIGGFDPTQVWCVGYRELPPAGLWAGDRFGEKRRVPGAWTVVTLGPFPVGDVPGAFSASPAQPQAPHARSERIAARGLAHRIWK</sequence>
<dbReference type="Proteomes" id="UP001500466">
    <property type="component" value="Unassembled WGS sequence"/>
</dbReference>
<evidence type="ECO:0000313" key="1">
    <source>
        <dbReference type="EMBL" id="GAA4983828.1"/>
    </source>
</evidence>
<comment type="caution">
    <text evidence="1">The sequence shown here is derived from an EMBL/GenBank/DDBJ whole genome shotgun (WGS) entry which is preliminary data.</text>
</comment>
<protein>
    <submittedName>
        <fullName evidence="1">Uncharacterized protein</fullName>
    </submittedName>
</protein>